<keyword evidence="3" id="KW-0238">DNA-binding</keyword>
<dbReference type="InterPro" id="IPR000055">
    <property type="entry name" value="Restrct_endonuc_typeI_TRD"/>
</dbReference>
<evidence type="ECO:0000313" key="5">
    <source>
        <dbReference type="EMBL" id="MCG7980324.1"/>
    </source>
</evidence>
<dbReference type="InterPro" id="IPR044946">
    <property type="entry name" value="Restrct_endonuc_typeI_TRD_sf"/>
</dbReference>
<evidence type="ECO:0000259" key="4">
    <source>
        <dbReference type="Pfam" id="PF01420"/>
    </source>
</evidence>
<evidence type="ECO:0000256" key="3">
    <source>
        <dbReference type="ARBA" id="ARBA00023125"/>
    </source>
</evidence>
<comment type="caution">
    <text evidence="5">The sequence shown here is derived from an EMBL/GenBank/DDBJ whole genome shotgun (WGS) entry which is preliminary data.</text>
</comment>
<dbReference type="InterPro" id="IPR051212">
    <property type="entry name" value="Type-I_RE_S_subunit"/>
</dbReference>
<evidence type="ECO:0000256" key="2">
    <source>
        <dbReference type="ARBA" id="ARBA00022747"/>
    </source>
</evidence>
<dbReference type="Gene3D" id="3.90.220.20">
    <property type="entry name" value="DNA methylase specificity domains"/>
    <property type="match status" value="1"/>
</dbReference>
<dbReference type="PANTHER" id="PTHR43140:SF1">
    <property type="entry name" value="TYPE I RESTRICTION ENZYME ECOKI SPECIFICITY SUBUNIT"/>
    <property type="match status" value="1"/>
</dbReference>
<dbReference type="GO" id="GO:0003677">
    <property type="term" value="F:DNA binding"/>
    <property type="evidence" value="ECO:0007669"/>
    <property type="project" value="UniProtKB-KW"/>
</dbReference>
<organism evidence="5 6">
    <name type="scientific">Candidatus Thiodiazotropha taylori</name>
    <dbReference type="NCBI Taxonomy" id="2792791"/>
    <lineage>
        <taxon>Bacteria</taxon>
        <taxon>Pseudomonadati</taxon>
        <taxon>Pseudomonadota</taxon>
        <taxon>Gammaproteobacteria</taxon>
        <taxon>Chromatiales</taxon>
        <taxon>Sedimenticolaceae</taxon>
        <taxon>Candidatus Thiodiazotropha</taxon>
    </lineage>
</organism>
<evidence type="ECO:0000313" key="6">
    <source>
        <dbReference type="Proteomes" id="UP000886674"/>
    </source>
</evidence>
<dbReference type="GO" id="GO:0016787">
    <property type="term" value="F:hydrolase activity"/>
    <property type="evidence" value="ECO:0007669"/>
    <property type="project" value="UniProtKB-KW"/>
</dbReference>
<dbReference type="EC" id="3.1.21.-" evidence="5"/>
<reference evidence="5" key="1">
    <citation type="journal article" date="2021" name="Proc. Natl. Acad. Sci. U.S.A.">
        <title>Global biogeography of chemosynthetic symbionts reveals both localized and globally distributed symbiont groups. .</title>
        <authorList>
            <person name="Osvatic J.T."/>
            <person name="Wilkins L.G.E."/>
            <person name="Leibrecht L."/>
            <person name="Leray M."/>
            <person name="Zauner S."/>
            <person name="Polzin J."/>
            <person name="Camacho Y."/>
            <person name="Gros O."/>
            <person name="van Gils J.A."/>
            <person name="Eisen J.A."/>
            <person name="Petersen J.M."/>
            <person name="Yuen B."/>
        </authorList>
    </citation>
    <scope>NUCLEOTIDE SEQUENCE</scope>
    <source>
        <strain evidence="5">MAGclacostrist055</strain>
    </source>
</reference>
<sequence>MPKNDKWKEKYKEPFSIDPSELEIADGWVLASWDQISNWVTYGFTRPMPHVEEGIPIITGKNVINSEISLKNTHKTPREDYESLSEKDRPKAGDLLITKDGTIGRAAVVPDDLEFCINQSVAVIWLRLCPINRKYLLALIESDLIQKPIMAKARGVAIQHLSITDFAKLPVPIPSLEEQEEIIVELNEKLEGIARLEISIDQQLIKAERNKQSILASAFSGKLQ</sequence>
<dbReference type="Pfam" id="PF01420">
    <property type="entry name" value="Methylase_S"/>
    <property type="match status" value="1"/>
</dbReference>
<proteinExistence type="inferred from homology"/>
<name>A0A9E4NP27_9GAMM</name>
<dbReference type="EMBL" id="JAEPCR010000120">
    <property type="protein sequence ID" value="MCG7980324.1"/>
    <property type="molecule type" value="Genomic_DNA"/>
</dbReference>
<keyword evidence="5" id="KW-0255">Endonuclease</keyword>
<comment type="similarity">
    <text evidence="1">Belongs to the type-I restriction system S methylase family.</text>
</comment>
<feature type="domain" description="Type I restriction modification DNA specificity" evidence="4">
    <location>
        <begin position="63"/>
        <end position="183"/>
    </location>
</feature>
<dbReference type="SUPFAM" id="SSF116734">
    <property type="entry name" value="DNA methylase specificity domain"/>
    <property type="match status" value="1"/>
</dbReference>
<evidence type="ECO:0000256" key="1">
    <source>
        <dbReference type="ARBA" id="ARBA00010923"/>
    </source>
</evidence>
<accession>A0A9E4NP27</accession>
<gene>
    <name evidence="5" type="ORF">JAY77_19530</name>
</gene>
<dbReference type="GO" id="GO:0004519">
    <property type="term" value="F:endonuclease activity"/>
    <property type="evidence" value="ECO:0007669"/>
    <property type="project" value="UniProtKB-KW"/>
</dbReference>
<protein>
    <submittedName>
        <fullName evidence="5">Restriction endonuclease subunit S</fullName>
        <ecNumber evidence="5">3.1.21.-</ecNumber>
    </submittedName>
</protein>
<keyword evidence="2" id="KW-0680">Restriction system</keyword>
<keyword evidence="5" id="KW-0540">Nuclease</keyword>
<keyword evidence="5" id="KW-0378">Hydrolase</keyword>
<dbReference type="AlphaFoldDB" id="A0A9E4NP27"/>
<dbReference type="GO" id="GO:0009307">
    <property type="term" value="P:DNA restriction-modification system"/>
    <property type="evidence" value="ECO:0007669"/>
    <property type="project" value="UniProtKB-KW"/>
</dbReference>
<dbReference type="Proteomes" id="UP000886674">
    <property type="component" value="Unassembled WGS sequence"/>
</dbReference>
<dbReference type="PANTHER" id="PTHR43140">
    <property type="entry name" value="TYPE-1 RESTRICTION ENZYME ECOKI SPECIFICITY PROTEIN"/>
    <property type="match status" value="1"/>
</dbReference>